<organism evidence="4 5">
    <name type="scientific">Tegillarca granosa</name>
    <name type="common">Malaysian cockle</name>
    <name type="synonym">Anadara granosa</name>
    <dbReference type="NCBI Taxonomy" id="220873"/>
    <lineage>
        <taxon>Eukaryota</taxon>
        <taxon>Metazoa</taxon>
        <taxon>Spiralia</taxon>
        <taxon>Lophotrochozoa</taxon>
        <taxon>Mollusca</taxon>
        <taxon>Bivalvia</taxon>
        <taxon>Autobranchia</taxon>
        <taxon>Pteriomorphia</taxon>
        <taxon>Arcoida</taxon>
        <taxon>Arcoidea</taxon>
        <taxon>Arcidae</taxon>
        <taxon>Tegillarca</taxon>
    </lineage>
</organism>
<dbReference type="Proteomes" id="UP001217089">
    <property type="component" value="Unassembled WGS sequence"/>
</dbReference>
<dbReference type="PANTHER" id="PTHR24173">
    <property type="entry name" value="ANKYRIN REPEAT CONTAINING"/>
    <property type="match status" value="1"/>
</dbReference>
<keyword evidence="5" id="KW-1185">Reference proteome</keyword>
<evidence type="ECO:0000256" key="2">
    <source>
        <dbReference type="ARBA" id="ARBA00023043"/>
    </source>
</evidence>
<evidence type="ECO:0000313" key="5">
    <source>
        <dbReference type="Proteomes" id="UP001217089"/>
    </source>
</evidence>
<proteinExistence type="predicted"/>
<dbReference type="PANTHER" id="PTHR24173:SF74">
    <property type="entry name" value="ANKYRIN REPEAT DOMAIN-CONTAINING PROTEIN 16"/>
    <property type="match status" value="1"/>
</dbReference>
<name>A0ABQ9E3W8_TEGGR</name>
<evidence type="ECO:0000259" key="3">
    <source>
        <dbReference type="Pfam" id="PF03281"/>
    </source>
</evidence>
<dbReference type="Gene3D" id="1.25.40.20">
    <property type="entry name" value="Ankyrin repeat-containing domain"/>
    <property type="match status" value="2"/>
</dbReference>
<dbReference type="Pfam" id="PF00023">
    <property type="entry name" value="Ank"/>
    <property type="match status" value="1"/>
</dbReference>
<dbReference type="Pfam" id="PF03281">
    <property type="entry name" value="Mab-21"/>
    <property type="match status" value="1"/>
</dbReference>
<keyword evidence="1" id="KW-0677">Repeat</keyword>
<dbReference type="SMART" id="SM00248">
    <property type="entry name" value="ANK"/>
    <property type="match status" value="3"/>
</dbReference>
<accession>A0ABQ9E3W8</accession>
<gene>
    <name evidence="4" type="ORF">KUTeg_024761</name>
</gene>
<sequence length="508" mass="57835">METINQEGNNSLHDILISSDCIDVTELKSNLKEYYSKTSREKRNLFMNSRNIYGNTPLMEYVSCMEPNSEIVSDLVNNFDCDVNIKDNLGMTPLHKVVLLHFLPERIVEGKFLGELEKAIVDQQFLNEKELIVLLIQAGADVNAADVFGRTPLFLANDLHVIQTLMKGGANLDITDKCGRSVLLSALSMSNNEYLVDFYISIMNKEQISKVDIFESTSIDYAKILYLESIEKKLQKLGVKQNTERLLESLATSHSKQTVLYKLETILTFRKLDLKKKKCVHYTDVMMSKDLSFVLHQPKCCDDICAILNSPGFGVPKVKNESDDIKTCITELVSVICKNMGRLDPRMKCTLFPTGSSAEGTKLGDPTEFDFVFCLDQFSDLCEVEEIEAKKGFAELKGSVIPDIYSSFFDDNRKCSATEIRLVFSKLLKKTVLDESIWRTTNIFFNGDVNHLQEYDRPVFTLKLQYFGVHYKDLGISLDIVPAVRKFGWWPQDTDPKHFETLPEEVKN</sequence>
<keyword evidence="2" id="KW-0040">ANK repeat</keyword>
<dbReference type="Gene3D" id="3.30.460.90">
    <property type="match status" value="1"/>
</dbReference>
<dbReference type="EMBL" id="JARBDR010000923">
    <property type="protein sequence ID" value="KAJ8298230.1"/>
    <property type="molecule type" value="Genomic_DNA"/>
</dbReference>
<feature type="domain" description="Mab-21-like nucleotidyltransferase" evidence="3">
    <location>
        <begin position="358"/>
        <end position="503"/>
    </location>
</feature>
<dbReference type="InterPro" id="IPR002110">
    <property type="entry name" value="Ankyrin_rpt"/>
</dbReference>
<dbReference type="InterPro" id="IPR036770">
    <property type="entry name" value="Ankyrin_rpt-contain_sf"/>
</dbReference>
<protein>
    <recommendedName>
        <fullName evidence="3">Mab-21-like nucleotidyltransferase domain-containing protein</fullName>
    </recommendedName>
</protein>
<evidence type="ECO:0000256" key="1">
    <source>
        <dbReference type="ARBA" id="ARBA00022737"/>
    </source>
</evidence>
<evidence type="ECO:0000313" key="4">
    <source>
        <dbReference type="EMBL" id="KAJ8298230.1"/>
    </source>
</evidence>
<comment type="caution">
    <text evidence="4">The sequence shown here is derived from an EMBL/GenBank/DDBJ whole genome shotgun (WGS) entry which is preliminary data.</text>
</comment>
<reference evidence="4 5" key="1">
    <citation type="submission" date="2022-12" db="EMBL/GenBank/DDBJ databases">
        <title>Chromosome-level genome of Tegillarca granosa.</title>
        <authorList>
            <person name="Kim J."/>
        </authorList>
    </citation>
    <scope>NUCLEOTIDE SEQUENCE [LARGE SCALE GENOMIC DNA]</scope>
    <source>
        <strain evidence="4">Teg-2019</strain>
        <tissue evidence="4">Adductor muscle</tissue>
    </source>
</reference>
<dbReference type="InterPro" id="IPR046903">
    <property type="entry name" value="Mab-21-like_nuc_Trfase"/>
</dbReference>
<dbReference type="SUPFAM" id="SSF48403">
    <property type="entry name" value="Ankyrin repeat"/>
    <property type="match status" value="1"/>
</dbReference>